<evidence type="ECO:0000313" key="1">
    <source>
        <dbReference type="EMBL" id="RJP26644.1"/>
    </source>
</evidence>
<gene>
    <name evidence="1" type="ORF">C4520_00505</name>
</gene>
<dbReference type="AlphaFoldDB" id="A0A3A4PFH2"/>
<dbReference type="InterPro" id="IPR014729">
    <property type="entry name" value="Rossmann-like_a/b/a_fold"/>
</dbReference>
<name>A0A3A4PFH2_ABYX5</name>
<dbReference type="EMBL" id="QZKU01000005">
    <property type="protein sequence ID" value="RJP26644.1"/>
    <property type="molecule type" value="Genomic_DNA"/>
</dbReference>
<reference evidence="1 2" key="1">
    <citation type="journal article" date="2017" name="ISME J.">
        <title>Energy and carbon metabolisms in a deep terrestrial subsurface fluid microbial community.</title>
        <authorList>
            <person name="Momper L."/>
            <person name="Jungbluth S.P."/>
            <person name="Lee M.D."/>
            <person name="Amend J.P."/>
        </authorList>
    </citation>
    <scope>NUCLEOTIDE SEQUENCE [LARGE SCALE GENOMIC DNA]</scope>
    <source>
        <strain evidence="1">SURF_5</strain>
    </source>
</reference>
<dbReference type="SUPFAM" id="SSF52402">
    <property type="entry name" value="Adenine nucleotide alpha hydrolases-like"/>
    <property type="match status" value="1"/>
</dbReference>
<accession>A0A3A4PFH2</accession>
<organism evidence="1 2">
    <name type="scientific">Abyssobacteria bacterium (strain SURF_5)</name>
    <dbReference type="NCBI Taxonomy" id="2093360"/>
    <lineage>
        <taxon>Bacteria</taxon>
        <taxon>Pseudomonadati</taxon>
        <taxon>Candidatus Hydrogenedentota</taxon>
        <taxon>Candidatus Abyssobacteria</taxon>
    </lineage>
</organism>
<dbReference type="Gene3D" id="3.40.50.620">
    <property type="entry name" value="HUPs"/>
    <property type="match status" value="1"/>
</dbReference>
<dbReference type="Pfam" id="PF18742">
    <property type="entry name" value="DpnII-MboI"/>
    <property type="match status" value="1"/>
</dbReference>
<comment type="caution">
    <text evidence="1">The sequence shown here is derived from an EMBL/GenBank/DDBJ whole genome shotgun (WGS) entry which is preliminary data.</text>
</comment>
<evidence type="ECO:0000313" key="2">
    <source>
        <dbReference type="Proteomes" id="UP000265882"/>
    </source>
</evidence>
<proteinExistence type="predicted"/>
<protein>
    <recommendedName>
        <fullName evidence="3">7-cyano-7-deazaguanine synthase</fullName>
    </recommendedName>
</protein>
<evidence type="ECO:0008006" key="3">
    <source>
        <dbReference type="Google" id="ProtNLM"/>
    </source>
</evidence>
<sequence>MTARAGRHIILGNGAEGPENVVNPFVLNYLDGRGPVNVRIGLQRLVRSVYHLPPRILDLLEIAGYVFAADRSISRGRNDLVEYHSWSRSIEFHIRVRDCEFWSQHLVTERLREVLKFMTGDAEFSFHFQPGHSTEPTSLFDLPECRIEPKAGEPNVCLFSGGIDSLCGALDLLAHEDKEVILVSHQSQPGTVRTQKSLVDALDRLYPRRVAHFKFECTLKGARADEETQRSRSFLYTSVAYAIAWAYGQKRINVFENGVTSINLRRREDLANARASRTTHPQTMARMATLLSLIDGQPFEIALPYLFSTKTDVIRKLASVAEDLLASSVSCSRTVKKRDTTHCGHCFQCIDRRIASYAAEAETIDHRGLYMTDIVSDHIDDREARNIMIDYIRQAKSFSEDSADKFYEEYLSDLAECLDYLPLDCLDQEKVCRIWDLFRKHGNQVRDGLNRIRALHEDVFESLPEHSLLHLISLREYLKPEVERLVATICKTLQSPIAEMFARHRPVDEPDLNEKLGAFLRSHEPKIRSEHPNVSFACARVIPDHGSIEVDLLIEAKYIRGNTSPSKATEGIAADLTKYPDQAYILFIVYDPEHKILDDNAFCKDIRAKRPSRVLIIR</sequence>
<dbReference type="Proteomes" id="UP000265882">
    <property type="component" value="Unassembled WGS sequence"/>
</dbReference>